<dbReference type="InterPro" id="IPR000089">
    <property type="entry name" value="Biotin_lipoyl"/>
</dbReference>
<dbReference type="EMBL" id="ALYM01000003">
    <property type="protein sequence ID" value="EMG25866.1"/>
    <property type="molecule type" value="Genomic_DNA"/>
</dbReference>
<keyword evidence="7 12" id="KW-0560">Oxidoreductase</keyword>
<evidence type="ECO:0000259" key="15">
    <source>
        <dbReference type="Pfam" id="PF07992"/>
    </source>
</evidence>
<feature type="domain" description="Lipoyl-binding" evidence="13">
    <location>
        <begin position="15"/>
        <end position="71"/>
    </location>
</feature>
<keyword evidence="9" id="KW-1015">Disulfide bond</keyword>
<protein>
    <recommendedName>
        <fullName evidence="3 12">Dihydrolipoyl dehydrogenase</fullName>
        <ecNumber evidence="2 12">1.8.1.4</ecNumber>
    </recommendedName>
</protein>
<dbReference type="Pfam" id="PF02852">
    <property type="entry name" value="Pyr_redox_dim"/>
    <property type="match status" value="1"/>
</dbReference>
<dbReference type="InterPro" id="IPR011053">
    <property type="entry name" value="Single_hybrid_motif"/>
</dbReference>
<sequence>MEKLPSFPGSKVFTVGKINIAQGDLVEEGQELFQIETKKGNRSIKAKSNGRISQLLVTEGESVTVGQDIYELAASDTQTDSSEILSKKEISTSKEIINKSVNLLIIGGGTGGYVAAIRAAKAGKNVLLVEKNKMGGTCLNVGCIPTKALIASSELYEQAIHSKDFGIMIDGQIKPDMPAIIDRKNQIVEKLTTGVEFLMEKNQIEVIIGQASFINNTSVKIDSEQETIVTFEDCIIATGSVVAIPNIPGIDSKHILTSTEALDNRELPRSMVIVGGGVIGLEFAFLYAQLGVSVTVIEFMDALLANMDAEISKTILDIAREKGIKVYLESKVSAFSEAVDGQVITHFQEKGKEQFAISEKVLVAVGRKPNIEELALEKTDVTLNEKTRGILVDNHMKTVVDHIYAVGDVNNMIQLAHAASKQGMIAVENILGMASEFTITNTPSVVFTSPEIASVGLSEEATKAVGIDYKVGYAHFEANGKSLTLNQTQGFVKIIKDQTDTVIGASVIGPDASTLIATLTTYVTNKMKLDEIEQIIFAHPTTAEVIHEASLDLGLGAFHE</sequence>
<dbReference type="Gene3D" id="2.40.50.100">
    <property type="match status" value="1"/>
</dbReference>
<dbReference type="CDD" id="cd06849">
    <property type="entry name" value="lipoyl_domain"/>
    <property type="match status" value="1"/>
</dbReference>
<comment type="miscellaneous">
    <text evidence="12">The active site is a redox-active disulfide bond.</text>
</comment>
<keyword evidence="6 12" id="KW-0274">FAD</keyword>
<dbReference type="NCBIfam" id="TIGR01350">
    <property type="entry name" value="lipoamide_DH"/>
    <property type="match status" value="1"/>
</dbReference>
<evidence type="ECO:0000259" key="13">
    <source>
        <dbReference type="Pfam" id="PF00364"/>
    </source>
</evidence>
<name>A0ABP2SZG4_9STRE</name>
<dbReference type="Proteomes" id="UP000011769">
    <property type="component" value="Unassembled WGS sequence"/>
</dbReference>
<evidence type="ECO:0000256" key="8">
    <source>
        <dbReference type="ARBA" id="ARBA00023027"/>
    </source>
</evidence>
<dbReference type="InterPro" id="IPR023753">
    <property type="entry name" value="FAD/NAD-binding_dom"/>
</dbReference>
<dbReference type="InterPro" id="IPR004099">
    <property type="entry name" value="Pyr_nucl-diS_OxRdtase_dimer"/>
</dbReference>
<dbReference type="EC" id="1.8.1.4" evidence="2 12"/>
<keyword evidence="17" id="KW-1185">Reference proteome</keyword>
<dbReference type="RefSeq" id="WP_003108433.1">
    <property type="nucleotide sequence ID" value="NZ_ALYM01000003.1"/>
</dbReference>
<evidence type="ECO:0000256" key="9">
    <source>
        <dbReference type="ARBA" id="ARBA00023157"/>
    </source>
</evidence>
<feature type="domain" description="FAD/NAD(P)-binding" evidence="15">
    <location>
        <begin position="102"/>
        <end position="423"/>
    </location>
</feature>
<comment type="catalytic activity">
    <reaction evidence="11 12">
        <text>N(6)-[(R)-dihydrolipoyl]-L-lysyl-[protein] + NAD(+) = N(6)-[(R)-lipoyl]-L-lysyl-[protein] + NADH + H(+)</text>
        <dbReference type="Rhea" id="RHEA:15045"/>
        <dbReference type="Rhea" id="RHEA-COMP:10474"/>
        <dbReference type="Rhea" id="RHEA-COMP:10475"/>
        <dbReference type="ChEBI" id="CHEBI:15378"/>
        <dbReference type="ChEBI" id="CHEBI:57540"/>
        <dbReference type="ChEBI" id="CHEBI:57945"/>
        <dbReference type="ChEBI" id="CHEBI:83099"/>
        <dbReference type="ChEBI" id="CHEBI:83100"/>
        <dbReference type="EC" id="1.8.1.4"/>
    </reaction>
</comment>
<dbReference type="InterPro" id="IPR006258">
    <property type="entry name" value="Lipoamide_DH"/>
</dbReference>
<keyword evidence="8 12" id="KW-0520">NAD</keyword>
<dbReference type="SUPFAM" id="SSF51905">
    <property type="entry name" value="FAD/NAD(P)-binding domain"/>
    <property type="match status" value="1"/>
</dbReference>
<dbReference type="PRINTS" id="PR00411">
    <property type="entry name" value="PNDRDTASEI"/>
</dbReference>
<evidence type="ECO:0000313" key="17">
    <source>
        <dbReference type="Proteomes" id="UP000011769"/>
    </source>
</evidence>
<comment type="cofactor">
    <cofactor evidence="12">
        <name>FAD</name>
        <dbReference type="ChEBI" id="CHEBI:57692"/>
    </cofactor>
    <text evidence="12">Binds 1 FAD per subunit.</text>
</comment>
<dbReference type="InterPro" id="IPR001100">
    <property type="entry name" value="Pyr_nuc-diS_OxRdtase"/>
</dbReference>
<organism evidence="16 17">
    <name type="scientific">Streptococcus parauberis KRS-02083</name>
    <dbReference type="NCBI Taxonomy" id="1207545"/>
    <lineage>
        <taxon>Bacteria</taxon>
        <taxon>Bacillati</taxon>
        <taxon>Bacillota</taxon>
        <taxon>Bacilli</taxon>
        <taxon>Lactobacillales</taxon>
        <taxon>Streptococcaceae</taxon>
        <taxon>Streptococcus</taxon>
    </lineage>
</organism>
<accession>A0ABP2SZG4</accession>
<dbReference type="PIRSF" id="PIRSF000350">
    <property type="entry name" value="Mercury_reductase_MerA"/>
    <property type="match status" value="1"/>
</dbReference>
<dbReference type="InterPro" id="IPR012999">
    <property type="entry name" value="Pyr_OxRdtase_I_AS"/>
</dbReference>
<evidence type="ECO:0000256" key="1">
    <source>
        <dbReference type="ARBA" id="ARBA00007532"/>
    </source>
</evidence>
<evidence type="ECO:0000256" key="7">
    <source>
        <dbReference type="ARBA" id="ARBA00023002"/>
    </source>
</evidence>
<dbReference type="Gene3D" id="3.50.50.60">
    <property type="entry name" value="FAD/NAD(P)-binding domain"/>
    <property type="match status" value="2"/>
</dbReference>
<dbReference type="PRINTS" id="PR00368">
    <property type="entry name" value="FADPNR"/>
</dbReference>
<evidence type="ECO:0000256" key="2">
    <source>
        <dbReference type="ARBA" id="ARBA00012608"/>
    </source>
</evidence>
<evidence type="ECO:0000259" key="14">
    <source>
        <dbReference type="Pfam" id="PF02852"/>
    </source>
</evidence>
<dbReference type="InterPro" id="IPR003016">
    <property type="entry name" value="2-oxoA_DH_lipoyl-BS"/>
</dbReference>
<keyword evidence="4 12" id="KW-0285">Flavoprotein</keyword>
<dbReference type="Pfam" id="PF00364">
    <property type="entry name" value="Biotin_lipoyl"/>
    <property type="match status" value="1"/>
</dbReference>
<feature type="domain" description="Pyridine nucleotide-disulphide oxidoreductase dimerisation" evidence="14">
    <location>
        <begin position="442"/>
        <end position="549"/>
    </location>
</feature>
<evidence type="ECO:0000256" key="12">
    <source>
        <dbReference type="RuleBase" id="RU003692"/>
    </source>
</evidence>
<proteinExistence type="inferred from homology"/>
<dbReference type="InterPro" id="IPR036188">
    <property type="entry name" value="FAD/NAD-bd_sf"/>
</dbReference>
<keyword evidence="10 12" id="KW-0676">Redox-active center</keyword>
<dbReference type="SUPFAM" id="SSF51230">
    <property type="entry name" value="Single hybrid motif"/>
    <property type="match status" value="1"/>
</dbReference>
<dbReference type="PANTHER" id="PTHR22912">
    <property type="entry name" value="DISULFIDE OXIDOREDUCTASE"/>
    <property type="match status" value="1"/>
</dbReference>
<dbReference type="InterPro" id="IPR050151">
    <property type="entry name" value="Class-I_Pyr_Nuc-Dis_Oxidored"/>
</dbReference>
<dbReference type="InterPro" id="IPR016156">
    <property type="entry name" value="FAD/NAD-linked_Rdtase_dimer_sf"/>
</dbReference>
<dbReference type="SUPFAM" id="SSF55424">
    <property type="entry name" value="FAD/NAD-linked reductases, dimerisation (C-terminal) domain"/>
    <property type="match status" value="1"/>
</dbReference>
<evidence type="ECO:0000313" key="16">
    <source>
        <dbReference type="EMBL" id="EMG25866.1"/>
    </source>
</evidence>
<dbReference type="PROSITE" id="PS00076">
    <property type="entry name" value="PYRIDINE_REDOX_1"/>
    <property type="match status" value="1"/>
</dbReference>
<comment type="similarity">
    <text evidence="1 12">Belongs to the class-I pyridine nucleotide-disulfide oxidoreductase family.</text>
</comment>
<keyword evidence="5" id="KW-0450">Lipoyl</keyword>
<reference evidence="16 17" key="1">
    <citation type="journal article" date="2013" name="PLoS ONE">
        <title>Comparative Genomic Characterization of Three Streptococcus parauberis Strains in Fish Pathogen, as Assessed by Wide-Genome Analyses.</title>
        <authorList>
            <person name="Nho S.W."/>
            <person name="Hikima J."/>
            <person name="Park S.B."/>
            <person name="Jang H.B."/>
            <person name="Cha I.S."/>
            <person name="Yasuike M."/>
            <person name="Nakamura Y."/>
            <person name="Fujiwara A."/>
            <person name="Sano M."/>
            <person name="Kanai K."/>
            <person name="Kondo H."/>
            <person name="Hirono I."/>
            <person name="Takeyama H."/>
            <person name="Aoki T."/>
            <person name="Jung T.S."/>
        </authorList>
    </citation>
    <scope>NUCLEOTIDE SEQUENCE [LARGE SCALE GENOMIC DNA]</scope>
    <source>
        <strain evidence="16 17">KRS-02083</strain>
    </source>
</reference>
<dbReference type="PANTHER" id="PTHR22912:SF151">
    <property type="entry name" value="DIHYDROLIPOYL DEHYDROGENASE, MITOCHONDRIAL"/>
    <property type="match status" value="1"/>
</dbReference>
<comment type="caution">
    <text evidence="16">The sequence shown here is derived from an EMBL/GenBank/DDBJ whole genome shotgun (WGS) entry which is preliminary data.</text>
</comment>
<evidence type="ECO:0000256" key="5">
    <source>
        <dbReference type="ARBA" id="ARBA00022823"/>
    </source>
</evidence>
<dbReference type="PROSITE" id="PS00189">
    <property type="entry name" value="LIPOYL"/>
    <property type="match status" value="1"/>
</dbReference>
<evidence type="ECO:0000256" key="11">
    <source>
        <dbReference type="ARBA" id="ARBA00049187"/>
    </source>
</evidence>
<evidence type="ECO:0000256" key="4">
    <source>
        <dbReference type="ARBA" id="ARBA00022630"/>
    </source>
</evidence>
<evidence type="ECO:0000256" key="3">
    <source>
        <dbReference type="ARBA" id="ARBA00016961"/>
    </source>
</evidence>
<evidence type="ECO:0000256" key="10">
    <source>
        <dbReference type="ARBA" id="ARBA00023284"/>
    </source>
</evidence>
<dbReference type="Pfam" id="PF07992">
    <property type="entry name" value="Pyr_redox_2"/>
    <property type="match status" value="1"/>
</dbReference>
<gene>
    <name evidence="16" type="ORF">SPJ1_1277</name>
</gene>
<dbReference type="Gene3D" id="3.30.390.30">
    <property type="match status" value="1"/>
</dbReference>
<evidence type="ECO:0000256" key="6">
    <source>
        <dbReference type="ARBA" id="ARBA00022827"/>
    </source>
</evidence>